<feature type="domain" description="NodB homology" evidence="3">
    <location>
        <begin position="81"/>
        <end position="181"/>
    </location>
</feature>
<proteinExistence type="predicted"/>
<dbReference type="PANTHER" id="PTHR34216">
    <property type="match status" value="1"/>
</dbReference>
<dbReference type="GO" id="GO:0016810">
    <property type="term" value="F:hydrolase activity, acting on carbon-nitrogen (but not peptide) bonds"/>
    <property type="evidence" value="ECO:0007669"/>
    <property type="project" value="InterPro"/>
</dbReference>
<dbReference type="InterPro" id="IPR011330">
    <property type="entry name" value="Glyco_hydro/deAcase_b/a-brl"/>
</dbReference>
<dbReference type="GO" id="GO:0005576">
    <property type="term" value="C:extracellular region"/>
    <property type="evidence" value="ECO:0007669"/>
    <property type="project" value="UniProtKB-SubCell"/>
</dbReference>
<evidence type="ECO:0000256" key="1">
    <source>
        <dbReference type="ARBA" id="ARBA00004613"/>
    </source>
</evidence>
<dbReference type="InterPro" id="IPR051398">
    <property type="entry name" value="Polysacch_Deacetylase"/>
</dbReference>
<name>A0A3B1BIY6_9ZZZZ</name>
<dbReference type="Gene3D" id="3.20.20.370">
    <property type="entry name" value="Glycoside hydrolase/deacetylase"/>
    <property type="match status" value="1"/>
</dbReference>
<gene>
    <name evidence="4" type="ORF">MNBD_NITROSPINAE02-514</name>
</gene>
<dbReference type="SUPFAM" id="SSF88713">
    <property type="entry name" value="Glycoside hydrolase/deacetylase"/>
    <property type="match status" value="1"/>
</dbReference>
<dbReference type="InterPro" id="IPR002509">
    <property type="entry name" value="NODB_dom"/>
</dbReference>
<evidence type="ECO:0000259" key="3">
    <source>
        <dbReference type="Pfam" id="PF01522"/>
    </source>
</evidence>
<evidence type="ECO:0000313" key="4">
    <source>
        <dbReference type="EMBL" id="VAX17959.1"/>
    </source>
</evidence>
<dbReference type="PANTHER" id="PTHR34216:SF3">
    <property type="entry name" value="POLY-BETA-1,6-N-ACETYL-D-GLUCOSAMINE N-DEACETYLASE"/>
    <property type="match status" value="1"/>
</dbReference>
<dbReference type="AlphaFoldDB" id="A0A3B1BIY6"/>
<protein>
    <recommendedName>
        <fullName evidence="3">NodB homology domain-containing protein</fullName>
    </recommendedName>
</protein>
<accession>A0A3B1BIY6</accession>
<sequence>MNFYAPQNHLAELRAEWDNFQQELYPDFVTRKRPANVPDKTPVFSYHDIDQQEFEAHLEFLKRNGYKTVTADEYLDRGEKAKGERVVMLTFDDGYASVWKVAYPLLKKYGMKGVAFILPGETKEAEAPRGAGDRDDTGEPLCTWPELEAMRGVVDVQSHSLYHFIMFTSDKVEIVYDINIKNRWPKKDLPLVRVDGVDDIERSYPLGSPFYGMDSRLSDVRRLFTPAETSDPENKFREESGSEQEEAVRACFVESKKIIEGKLPGHSVSHFCLPFSIGGRLAIKSAIEAGYRALYWGVTPPVYAAEFPEIRHVTRIKSDYIYRLPGDGRKSVATIFLAKFMRRFI</sequence>
<organism evidence="4">
    <name type="scientific">hydrothermal vent metagenome</name>
    <dbReference type="NCBI Taxonomy" id="652676"/>
    <lineage>
        <taxon>unclassified sequences</taxon>
        <taxon>metagenomes</taxon>
        <taxon>ecological metagenomes</taxon>
    </lineage>
</organism>
<comment type="subcellular location">
    <subcellularLocation>
        <location evidence="1">Secreted</location>
    </subcellularLocation>
</comment>
<dbReference type="Pfam" id="PF01522">
    <property type="entry name" value="Polysacc_deac_1"/>
    <property type="match status" value="1"/>
</dbReference>
<reference evidence="4" key="1">
    <citation type="submission" date="2018-06" db="EMBL/GenBank/DDBJ databases">
        <authorList>
            <person name="Zhirakovskaya E."/>
        </authorList>
    </citation>
    <scope>NUCLEOTIDE SEQUENCE</scope>
</reference>
<dbReference type="GO" id="GO:0005975">
    <property type="term" value="P:carbohydrate metabolic process"/>
    <property type="evidence" value="ECO:0007669"/>
    <property type="project" value="InterPro"/>
</dbReference>
<evidence type="ECO:0000256" key="2">
    <source>
        <dbReference type="ARBA" id="ARBA00022729"/>
    </source>
</evidence>
<keyword evidence="2" id="KW-0732">Signal</keyword>
<dbReference type="EMBL" id="UOGE01000029">
    <property type="protein sequence ID" value="VAX17959.1"/>
    <property type="molecule type" value="Genomic_DNA"/>
</dbReference>